<protein>
    <submittedName>
        <fullName evidence="2">Uncharacterized protein</fullName>
    </submittedName>
</protein>
<organism evidence="2 3">
    <name type="scientific">Parelaphostrongylus tenuis</name>
    <name type="common">Meningeal worm</name>
    <dbReference type="NCBI Taxonomy" id="148309"/>
    <lineage>
        <taxon>Eukaryota</taxon>
        <taxon>Metazoa</taxon>
        <taxon>Ecdysozoa</taxon>
        <taxon>Nematoda</taxon>
        <taxon>Chromadorea</taxon>
        <taxon>Rhabditida</taxon>
        <taxon>Rhabditina</taxon>
        <taxon>Rhabditomorpha</taxon>
        <taxon>Strongyloidea</taxon>
        <taxon>Metastrongylidae</taxon>
        <taxon>Parelaphostrongylus</taxon>
    </lineage>
</organism>
<proteinExistence type="predicted"/>
<sequence length="418" mass="46861">MIDVSEFILAQVLQRPEETSGAQLVFQGDVAVAELSKEPKCCWPGHKYLNFCTVDVLEGGLCIASQFVLAKQHCDKKRVIAKSPNVERKEAPEEVPVMTNIAKKYAEMFDSDSDEEPLFPYLRGYLFNSDSSNVDAEMHKNGISKVSSVSSVSSPKNLSRSDHGGYSNVGSERNAQSKDESKMNCVCDNDSNLSISTDIHTIQKEMHTTTPWPLTSVVKTRCRGPARRLSSKISSSASKAKDSSYVLSRANAAQSVDILTKEKDKTLHYPEATSPGISSLQPVMKSTAIDRNDHKASRMREEMPMRRKLPREVVNQKRLLQRTVSAPRLQLPSKKISAILTWNHCQCKKQHARFSCCRSQWDEGVKRCISMAYRITLHLSVYLLQMYTSVYRPVNLYLCVITVGTTSPFFAVSPPIQR</sequence>
<dbReference type="EMBL" id="JAHQIW010004542">
    <property type="protein sequence ID" value="KAJ1362816.1"/>
    <property type="molecule type" value="Genomic_DNA"/>
</dbReference>
<keyword evidence="3" id="KW-1185">Reference proteome</keyword>
<comment type="caution">
    <text evidence="2">The sequence shown here is derived from an EMBL/GenBank/DDBJ whole genome shotgun (WGS) entry which is preliminary data.</text>
</comment>
<evidence type="ECO:0000313" key="2">
    <source>
        <dbReference type="EMBL" id="KAJ1362816.1"/>
    </source>
</evidence>
<evidence type="ECO:0000256" key="1">
    <source>
        <dbReference type="SAM" id="MobiDB-lite"/>
    </source>
</evidence>
<accession>A0AAD5QWT3</accession>
<feature type="region of interest" description="Disordered" evidence="1">
    <location>
        <begin position="146"/>
        <end position="182"/>
    </location>
</feature>
<dbReference type="AlphaFoldDB" id="A0AAD5QWT3"/>
<reference evidence="2" key="1">
    <citation type="submission" date="2021-06" db="EMBL/GenBank/DDBJ databases">
        <title>Parelaphostrongylus tenuis whole genome reference sequence.</title>
        <authorList>
            <person name="Garwood T.J."/>
            <person name="Larsen P.A."/>
            <person name="Fountain-Jones N.M."/>
            <person name="Garbe J.R."/>
            <person name="Macchietto M.G."/>
            <person name="Kania S.A."/>
            <person name="Gerhold R.W."/>
            <person name="Richards J.E."/>
            <person name="Wolf T.M."/>
        </authorList>
    </citation>
    <scope>NUCLEOTIDE SEQUENCE</scope>
    <source>
        <strain evidence="2">MNPRO001-30</strain>
        <tissue evidence="2">Meninges</tissue>
    </source>
</reference>
<name>A0AAD5QWT3_PARTN</name>
<dbReference type="Proteomes" id="UP001196413">
    <property type="component" value="Unassembled WGS sequence"/>
</dbReference>
<evidence type="ECO:0000313" key="3">
    <source>
        <dbReference type="Proteomes" id="UP001196413"/>
    </source>
</evidence>
<gene>
    <name evidence="2" type="ORF">KIN20_022501</name>
</gene>